<comment type="caution">
    <text evidence="1">The sequence shown here is derived from an EMBL/GenBank/DDBJ whole genome shotgun (WGS) entry which is preliminary data.</text>
</comment>
<dbReference type="EMBL" id="JAUHLN010000003">
    <property type="protein sequence ID" value="MDN4074457.1"/>
    <property type="molecule type" value="Genomic_DNA"/>
</dbReference>
<gene>
    <name evidence="1" type="ORF">QYF49_15855</name>
</gene>
<dbReference type="Proteomes" id="UP001168694">
    <property type="component" value="Unassembled WGS sequence"/>
</dbReference>
<protein>
    <submittedName>
        <fullName evidence="1">DUF2642 domain-containing protein</fullName>
    </submittedName>
</protein>
<name>A0ABT8E976_9BACL</name>
<keyword evidence="2" id="KW-1185">Reference proteome</keyword>
<evidence type="ECO:0000313" key="2">
    <source>
        <dbReference type="Proteomes" id="UP001168694"/>
    </source>
</evidence>
<accession>A0ABT8E976</accession>
<proteinExistence type="predicted"/>
<evidence type="ECO:0000313" key="1">
    <source>
        <dbReference type="EMBL" id="MDN4074457.1"/>
    </source>
</evidence>
<organism evidence="1 2">
    <name type="scientific">Fictibacillus terranigra</name>
    <dbReference type="NCBI Taxonomy" id="3058424"/>
    <lineage>
        <taxon>Bacteria</taxon>
        <taxon>Bacillati</taxon>
        <taxon>Bacillota</taxon>
        <taxon>Bacilli</taxon>
        <taxon>Bacillales</taxon>
        <taxon>Fictibacillaceae</taxon>
        <taxon>Fictibacillus</taxon>
    </lineage>
</organism>
<reference evidence="1" key="1">
    <citation type="submission" date="2023-06" db="EMBL/GenBank/DDBJ databases">
        <title>Draft Genome Sequences of Representative Paenibacillus Polymyxa, Bacillus cereus, Fictibacillus sp., and Brevibacillus agri Strains Isolated from Amazonian Dark Earth.</title>
        <authorList>
            <person name="Pellegrinetti T.A."/>
            <person name="Cunha I.C.M."/>
            <person name="Chaves M.G."/>
            <person name="Freitas A.S."/>
            <person name="Silva A.V.R."/>
            <person name="Tsai S.M."/>
            <person name="Mendes L.W."/>
        </authorList>
    </citation>
    <scope>NUCLEOTIDE SEQUENCE</scope>
    <source>
        <strain evidence="1">CENA-BCM004</strain>
    </source>
</reference>
<dbReference type="RefSeq" id="WP_290400585.1">
    <property type="nucleotide sequence ID" value="NZ_JAUHLN010000003.1"/>
</dbReference>
<sequence>MGISVLCGKQVDVVISGNTFFQGILIETGKDILVLFDGRKFVYIPLLHVHRINVSSINNDDISAPNETSLAKDKESISYRKILTNAKGLFTEVYVTGNVSIHGYIMNVRSDYFAFYSPVYKTVLISLHHLKWLIPYHLKNPPYNLSHEKVPVIPSNIPLLSSFEDQIKKWEGELVVFDMGHNSTKIGLIKKVSEAMIELVDASGEVIYLKLSHIKSAHLP</sequence>